<accession>A0A5M3N8F4</accession>
<keyword evidence="2" id="KW-1185">Reference proteome</keyword>
<name>A0A5M3N8F4_CONPW</name>
<dbReference type="OrthoDB" id="3249986at2759"/>
<dbReference type="Proteomes" id="UP000053558">
    <property type="component" value="Unassembled WGS sequence"/>
</dbReference>
<dbReference type="AlphaFoldDB" id="A0A5M3N8F4"/>
<sequence>MDPSPSLTISQLTLTNAVLAYLSPECTALDAIIRLHACHRPADYRPPVLRVPIEILLHIRSFLAIAIVDALYDGMMTYALSAVEALCDDCKQYNTYIYGDQIYNWPYLDLNGCRCSDHLSLGEAPAKLNKLPDNPSYQKYSMAGKPWYQANLLTTAQTCLVTNPSSPYAHQLTALVKRLSLDDRAPPTFEQAYFLSAEETFLSEILSALHCRVSFLRPRRSRGDMCVVKPTGLEDDLFKLRSELSLGSIKLNSVDRSLQKFKVTPDRHERPEVSGMRTYPRRSVVSIFAACAMIACVRITLRWFL</sequence>
<dbReference type="RefSeq" id="XP_007763719.1">
    <property type="nucleotide sequence ID" value="XM_007765529.1"/>
</dbReference>
<protein>
    <submittedName>
        <fullName evidence="1">Uncharacterized protein</fullName>
    </submittedName>
</protein>
<proteinExistence type="predicted"/>
<organism evidence="1 2">
    <name type="scientific">Coniophora puteana (strain RWD-64-598)</name>
    <name type="common">Brown rot fungus</name>
    <dbReference type="NCBI Taxonomy" id="741705"/>
    <lineage>
        <taxon>Eukaryota</taxon>
        <taxon>Fungi</taxon>
        <taxon>Dikarya</taxon>
        <taxon>Basidiomycota</taxon>
        <taxon>Agaricomycotina</taxon>
        <taxon>Agaricomycetes</taxon>
        <taxon>Agaricomycetidae</taxon>
        <taxon>Boletales</taxon>
        <taxon>Coniophorineae</taxon>
        <taxon>Coniophoraceae</taxon>
        <taxon>Coniophora</taxon>
    </lineage>
</organism>
<dbReference type="KEGG" id="cput:CONPUDRAFT_141378"/>
<dbReference type="GeneID" id="19201622"/>
<comment type="caution">
    <text evidence="1">The sequence shown here is derived from an EMBL/GenBank/DDBJ whole genome shotgun (WGS) entry which is preliminary data.</text>
</comment>
<dbReference type="EMBL" id="JH711573">
    <property type="protein sequence ID" value="EIW87125.1"/>
    <property type="molecule type" value="Genomic_DNA"/>
</dbReference>
<gene>
    <name evidence="1" type="ORF">CONPUDRAFT_141378</name>
</gene>
<evidence type="ECO:0000313" key="2">
    <source>
        <dbReference type="Proteomes" id="UP000053558"/>
    </source>
</evidence>
<reference evidence="2" key="1">
    <citation type="journal article" date="2012" name="Science">
        <title>The Paleozoic origin of enzymatic lignin decomposition reconstructed from 31 fungal genomes.</title>
        <authorList>
            <person name="Floudas D."/>
            <person name="Binder M."/>
            <person name="Riley R."/>
            <person name="Barry K."/>
            <person name="Blanchette R.A."/>
            <person name="Henrissat B."/>
            <person name="Martinez A.T."/>
            <person name="Otillar R."/>
            <person name="Spatafora J.W."/>
            <person name="Yadav J.S."/>
            <person name="Aerts A."/>
            <person name="Benoit I."/>
            <person name="Boyd A."/>
            <person name="Carlson A."/>
            <person name="Copeland A."/>
            <person name="Coutinho P.M."/>
            <person name="de Vries R.P."/>
            <person name="Ferreira P."/>
            <person name="Findley K."/>
            <person name="Foster B."/>
            <person name="Gaskell J."/>
            <person name="Glotzer D."/>
            <person name="Gorecki P."/>
            <person name="Heitman J."/>
            <person name="Hesse C."/>
            <person name="Hori C."/>
            <person name="Igarashi K."/>
            <person name="Jurgens J.A."/>
            <person name="Kallen N."/>
            <person name="Kersten P."/>
            <person name="Kohler A."/>
            <person name="Kuees U."/>
            <person name="Kumar T.K.A."/>
            <person name="Kuo A."/>
            <person name="LaButti K."/>
            <person name="Larrondo L.F."/>
            <person name="Lindquist E."/>
            <person name="Ling A."/>
            <person name="Lombard V."/>
            <person name="Lucas S."/>
            <person name="Lundell T."/>
            <person name="Martin R."/>
            <person name="McLaughlin D.J."/>
            <person name="Morgenstern I."/>
            <person name="Morin E."/>
            <person name="Murat C."/>
            <person name="Nagy L.G."/>
            <person name="Nolan M."/>
            <person name="Ohm R.A."/>
            <person name="Patyshakuliyeva A."/>
            <person name="Rokas A."/>
            <person name="Ruiz-Duenas F.J."/>
            <person name="Sabat G."/>
            <person name="Salamov A."/>
            <person name="Samejima M."/>
            <person name="Schmutz J."/>
            <person name="Slot J.C."/>
            <person name="St John F."/>
            <person name="Stenlid J."/>
            <person name="Sun H."/>
            <person name="Sun S."/>
            <person name="Syed K."/>
            <person name="Tsang A."/>
            <person name="Wiebenga A."/>
            <person name="Young D."/>
            <person name="Pisabarro A."/>
            <person name="Eastwood D.C."/>
            <person name="Martin F."/>
            <person name="Cullen D."/>
            <person name="Grigoriev I.V."/>
            <person name="Hibbett D.S."/>
        </authorList>
    </citation>
    <scope>NUCLEOTIDE SEQUENCE [LARGE SCALE GENOMIC DNA]</scope>
    <source>
        <strain evidence="2">RWD-64-598 SS2</strain>
    </source>
</reference>
<evidence type="ECO:0000313" key="1">
    <source>
        <dbReference type="EMBL" id="EIW87125.1"/>
    </source>
</evidence>